<dbReference type="PaxDb" id="3218-PP1S91_40V6.1"/>
<dbReference type="Gramene" id="Pp3c12_10090V3.1">
    <property type="protein sequence ID" value="Pp3c12_10090V3.1"/>
    <property type="gene ID" value="Pp3c12_10090"/>
</dbReference>
<reference evidence="2" key="3">
    <citation type="submission" date="2020-12" db="UniProtKB">
        <authorList>
            <consortium name="EnsemblPlants"/>
        </authorList>
    </citation>
    <scope>IDENTIFICATION</scope>
</reference>
<organism evidence="1">
    <name type="scientific">Physcomitrium patens</name>
    <name type="common">Spreading-leaved earth moss</name>
    <name type="synonym">Physcomitrella patens</name>
    <dbReference type="NCBI Taxonomy" id="3218"/>
    <lineage>
        <taxon>Eukaryota</taxon>
        <taxon>Viridiplantae</taxon>
        <taxon>Streptophyta</taxon>
        <taxon>Embryophyta</taxon>
        <taxon>Bryophyta</taxon>
        <taxon>Bryophytina</taxon>
        <taxon>Bryopsida</taxon>
        <taxon>Funariidae</taxon>
        <taxon>Funariales</taxon>
        <taxon>Funariaceae</taxon>
        <taxon>Physcomitrium</taxon>
    </lineage>
</organism>
<proteinExistence type="predicted"/>
<dbReference type="EnsemblPlants" id="Pp3c12_10090V3.1">
    <property type="protein sequence ID" value="Pp3c12_10090V3.1"/>
    <property type="gene ID" value="Pp3c12_10090"/>
</dbReference>
<evidence type="ECO:0000313" key="3">
    <source>
        <dbReference type="Proteomes" id="UP000006727"/>
    </source>
</evidence>
<evidence type="ECO:0000313" key="2">
    <source>
        <dbReference type="EnsemblPlants" id="Pp3c12_10090V3.1"/>
    </source>
</evidence>
<reference evidence="1 3" key="2">
    <citation type="journal article" date="2018" name="Plant J.">
        <title>The Physcomitrella patens chromosome-scale assembly reveals moss genome structure and evolution.</title>
        <authorList>
            <person name="Lang D."/>
            <person name="Ullrich K.K."/>
            <person name="Murat F."/>
            <person name="Fuchs J."/>
            <person name="Jenkins J."/>
            <person name="Haas F.B."/>
            <person name="Piednoel M."/>
            <person name="Gundlach H."/>
            <person name="Van Bel M."/>
            <person name="Meyberg R."/>
            <person name="Vives C."/>
            <person name="Morata J."/>
            <person name="Symeonidi A."/>
            <person name="Hiss M."/>
            <person name="Muchero W."/>
            <person name="Kamisugi Y."/>
            <person name="Saleh O."/>
            <person name="Blanc G."/>
            <person name="Decker E.L."/>
            <person name="van Gessel N."/>
            <person name="Grimwood J."/>
            <person name="Hayes R.D."/>
            <person name="Graham S.W."/>
            <person name="Gunter L.E."/>
            <person name="McDaniel S.F."/>
            <person name="Hoernstein S.N.W."/>
            <person name="Larsson A."/>
            <person name="Li F.W."/>
            <person name="Perroud P.F."/>
            <person name="Phillips J."/>
            <person name="Ranjan P."/>
            <person name="Rokshar D.S."/>
            <person name="Rothfels C.J."/>
            <person name="Schneider L."/>
            <person name="Shu S."/>
            <person name="Stevenson D.W."/>
            <person name="Thummler F."/>
            <person name="Tillich M."/>
            <person name="Villarreal Aguilar J.C."/>
            <person name="Widiez T."/>
            <person name="Wong G.K."/>
            <person name="Wymore A."/>
            <person name="Zhang Y."/>
            <person name="Zimmer A.D."/>
            <person name="Quatrano R.S."/>
            <person name="Mayer K.F.X."/>
            <person name="Goodstein D."/>
            <person name="Casacuberta J.M."/>
            <person name="Vandepoele K."/>
            <person name="Reski R."/>
            <person name="Cuming A.C."/>
            <person name="Tuskan G.A."/>
            <person name="Maumus F."/>
            <person name="Salse J."/>
            <person name="Schmutz J."/>
            <person name="Rensing S.A."/>
        </authorList>
    </citation>
    <scope>NUCLEOTIDE SEQUENCE [LARGE SCALE GENOMIC DNA]</scope>
    <source>
        <strain evidence="2 3">cv. Gransden 2004</strain>
    </source>
</reference>
<accession>A9SLH9</accession>
<name>A9SLH9_PHYPA</name>
<dbReference type="InParanoid" id="A9SLH9"/>
<dbReference type="AlphaFoldDB" id="A9SLH9"/>
<dbReference type="HOGENOM" id="CLU_1216504_0_0_1"/>
<keyword evidence="3" id="KW-1185">Reference proteome</keyword>
<protein>
    <submittedName>
        <fullName evidence="1 2">Uncharacterized protein</fullName>
    </submittedName>
</protein>
<sequence length="228" mass="24855">MLMLWSLDGFVVKMYGDPVITVVSEMQTLVTEPTCCHSDAISTADQISRNGGRERREPAGAGRLEAGQFGGWELRLGTQVGNSGWELRLGTQVGNSGWELRLGTQVGNSGWELRLGTQVGNSGWELRLGTQVGNSGWELRLGTQVGNSGWELRLGTQVGNSGWELRLGTQVGNSGWELRLGTQVGNSKAIPHWGRADPSSHAWVLDFVQELPLYPTFQPSLLLQRIIG</sequence>
<reference evidence="1 3" key="1">
    <citation type="journal article" date="2008" name="Science">
        <title>The Physcomitrella genome reveals evolutionary insights into the conquest of land by plants.</title>
        <authorList>
            <person name="Rensing S."/>
            <person name="Lang D."/>
            <person name="Zimmer A."/>
            <person name="Terry A."/>
            <person name="Salamov A."/>
            <person name="Shapiro H."/>
            <person name="Nishiyama T."/>
            <person name="Perroud P.-F."/>
            <person name="Lindquist E."/>
            <person name="Kamisugi Y."/>
            <person name="Tanahashi T."/>
            <person name="Sakakibara K."/>
            <person name="Fujita T."/>
            <person name="Oishi K."/>
            <person name="Shin-I T."/>
            <person name="Kuroki Y."/>
            <person name="Toyoda A."/>
            <person name="Suzuki Y."/>
            <person name="Hashimoto A."/>
            <person name="Yamaguchi K."/>
            <person name="Sugano A."/>
            <person name="Kohara Y."/>
            <person name="Fujiyama A."/>
            <person name="Anterola A."/>
            <person name="Aoki S."/>
            <person name="Ashton N."/>
            <person name="Barbazuk W.B."/>
            <person name="Barker E."/>
            <person name="Bennetzen J."/>
            <person name="Bezanilla M."/>
            <person name="Blankenship R."/>
            <person name="Cho S.H."/>
            <person name="Dutcher S."/>
            <person name="Estelle M."/>
            <person name="Fawcett J.A."/>
            <person name="Gundlach H."/>
            <person name="Hanada K."/>
            <person name="Heyl A."/>
            <person name="Hicks K.A."/>
            <person name="Hugh J."/>
            <person name="Lohr M."/>
            <person name="Mayer K."/>
            <person name="Melkozernov A."/>
            <person name="Murata T."/>
            <person name="Nelson D."/>
            <person name="Pils B."/>
            <person name="Prigge M."/>
            <person name="Reiss B."/>
            <person name="Renner T."/>
            <person name="Rombauts S."/>
            <person name="Rushton P."/>
            <person name="Sanderfoot A."/>
            <person name="Schween G."/>
            <person name="Shiu S.-H."/>
            <person name="Stueber K."/>
            <person name="Theodoulou F.L."/>
            <person name="Tu H."/>
            <person name="Van de Peer Y."/>
            <person name="Verrier P.J."/>
            <person name="Waters E."/>
            <person name="Wood A."/>
            <person name="Yang L."/>
            <person name="Cove D."/>
            <person name="Cuming A."/>
            <person name="Hasebe M."/>
            <person name="Lucas S."/>
            <person name="Mishler D.B."/>
            <person name="Reski R."/>
            <person name="Grigoriev I."/>
            <person name="Quatrano R.S."/>
            <person name="Boore J.L."/>
        </authorList>
    </citation>
    <scope>NUCLEOTIDE SEQUENCE [LARGE SCALE GENOMIC DNA]</scope>
    <source>
        <strain evidence="2 3">cv. Gransden 2004</strain>
    </source>
</reference>
<dbReference type="EMBL" id="ABEU02000012">
    <property type="protein sequence ID" value="PNR43686.1"/>
    <property type="molecule type" value="Genomic_DNA"/>
</dbReference>
<evidence type="ECO:0000313" key="1">
    <source>
        <dbReference type="EMBL" id="PNR43686.1"/>
    </source>
</evidence>
<dbReference type="Proteomes" id="UP000006727">
    <property type="component" value="Chromosome 12"/>
</dbReference>
<gene>
    <name evidence="1" type="ORF">PHYPA_016068</name>
</gene>